<reference evidence="1 2" key="1">
    <citation type="journal article" date="2022" name="bioRxiv">
        <title>Genomics of Preaxostyla Flagellates Illuminates Evolutionary Transitions and the Path Towards Mitochondrial Loss.</title>
        <authorList>
            <person name="Novak L.V.F."/>
            <person name="Treitli S.C."/>
            <person name="Pyrih J."/>
            <person name="Halakuc P."/>
            <person name="Pipaliya S.V."/>
            <person name="Vacek V."/>
            <person name="Brzon O."/>
            <person name="Soukal P."/>
            <person name="Eme L."/>
            <person name="Dacks J.B."/>
            <person name="Karnkowska A."/>
            <person name="Elias M."/>
            <person name="Hampl V."/>
        </authorList>
    </citation>
    <scope>NUCLEOTIDE SEQUENCE [LARGE SCALE GENOMIC DNA]</scope>
    <source>
        <strain evidence="1">NAU3</strain>
        <tissue evidence="1">Gut</tissue>
    </source>
</reference>
<sequence length="316" mass="34600">MNMTYDTVYKIVGMEDSSQKPIFFESGLTFFTMKEPARIEDGKCQLNPVRDKLIVTLTGRVLSPGGYSVVLTHSEASKSRTITGSVNSEGNVECSHSVDTNEADSLVFGETYSITSAHRDGSPIHVTSGLTLQIPRPPKVTEAIVHPNILSTAVTIELLGTDLDIQGNYSVALVDGPSFTILINAETKVNSPPLLIGLQDTLQFDTNYTLKSITDVEPERDTVLLDNSVWFKTGVRPTNLTLHVYKNPRSDELFCGESSSPCATIDIAWKSAEEFDDAIELTLHPIESIPGSVEIPTCWTNTPHSFLLHRWVSGKG</sequence>
<accession>A0ABQ9XAS2</accession>
<protein>
    <submittedName>
        <fullName evidence="1">Uncharacterized protein</fullName>
    </submittedName>
</protein>
<comment type="caution">
    <text evidence="1">The sequence shown here is derived from an EMBL/GenBank/DDBJ whole genome shotgun (WGS) entry which is preliminary data.</text>
</comment>
<proteinExistence type="predicted"/>
<organism evidence="1 2">
    <name type="scientific">Blattamonas nauphoetae</name>
    <dbReference type="NCBI Taxonomy" id="2049346"/>
    <lineage>
        <taxon>Eukaryota</taxon>
        <taxon>Metamonada</taxon>
        <taxon>Preaxostyla</taxon>
        <taxon>Oxymonadida</taxon>
        <taxon>Blattamonas</taxon>
    </lineage>
</organism>
<dbReference type="Proteomes" id="UP001281761">
    <property type="component" value="Unassembled WGS sequence"/>
</dbReference>
<gene>
    <name evidence="1" type="ORF">BLNAU_15433</name>
</gene>
<keyword evidence="2" id="KW-1185">Reference proteome</keyword>
<evidence type="ECO:0000313" key="2">
    <source>
        <dbReference type="Proteomes" id="UP001281761"/>
    </source>
</evidence>
<dbReference type="EMBL" id="JARBJD010000153">
    <property type="protein sequence ID" value="KAK2949573.1"/>
    <property type="molecule type" value="Genomic_DNA"/>
</dbReference>
<evidence type="ECO:0000313" key="1">
    <source>
        <dbReference type="EMBL" id="KAK2949573.1"/>
    </source>
</evidence>
<name>A0ABQ9XAS2_9EUKA</name>